<evidence type="ECO:0000313" key="9">
    <source>
        <dbReference type="EMBL" id="GBB93845.1"/>
    </source>
</evidence>
<dbReference type="GO" id="GO:0051028">
    <property type="term" value="P:mRNA transport"/>
    <property type="evidence" value="ECO:0007669"/>
    <property type="project" value="UniProtKB-KW"/>
</dbReference>
<dbReference type="GO" id="GO:0005643">
    <property type="term" value="C:nuclear pore"/>
    <property type="evidence" value="ECO:0007669"/>
    <property type="project" value="UniProtKB-SubCell"/>
</dbReference>
<dbReference type="Proteomes" id="UP000247702">
    <property type="component" value="Unassembled WGS sequence"/>
</dbReference>
<dbReference type="EMBL" id="BLAL01000194">
    <property type="protein sequence ID" value="GES90384.1"/>
    <property type="molecule type" value="Genomic_DNA"/>
</dbReference>
<feature type="region of interest" description="Disordered" evidence="8">
    <location>
        <begin position="345"/>
        <end position="365"/>
    </location>
</feature>
<evidence type="ECO:0000256" key="4">
    <source>
        <dbReference type="ARBA" id="ARBA00022927"/>
    </source>
</evidence>
<dbReference type="GO" id="GO:0015031">
    <property type="term" value="P:protein transport"/>
    <property type="evidence" value="ECO:0007669"/>
    <property type="project" value="UniProtKB-KW"/>
</dbReference>
<evidence type="ECO:0000256" key="8">
    <source>
        <dbReference type="SAM" id="MobiDB-lite"/>
    </source>
</evidence>
<keyword evidence="4" id="KW-0653">Protein transport</keyword>
<dbReference type="Pfam" id="PF15967">
    <property type="entry name" value="Nucleoporin_FG2"/>
    <property type="match status" value="1"/>
</dbReference>
<keyword evidence="3" id="KW-0509">mRNA transport</keyword>
<keyword evidence="2" id="KW-0813">Transport</keyword>
<dbReference type="AlphaFoldDB" id="A0A2Z6QWB0"/>
<dbReference type="GO" id="GO:0017056">
    <property type="term" value="F:structural constituent of nuclear pore"/>
    <property type="evidence" value="ECO:0007669"/>
    <property type="project" value="InterPro"/>
</dbReference>
<dbReference type="PANTHER" id="PTHR13437:SF2">
    <property type="entry name" value="NUCLEOPORIN P58_P45"/>
    <property type="match status" value="1"/>
</dbReference>
<protein>
    <submittedName>
        <fullName evidence="10">Germinal-center associated nuclear protein</fullName>
    </submittedName>
</protein>
<keyword evidence="5" id="KW-0811">Translocation</keyword>
<evidence type="ECO:0000256" key="3">
    <source>
        <dbReference type="ARBA" id="ARBA00022816"/>
    </source>
</evidence>
<comment type="caution">
    <text evidence="9">The sequence shown here is derived from an EMBL/GenBank/DDBJ whole genome shotgun (WGS) entry which is preliminary data.</text>
</comment>
<name>A0A2Z6QWB0_9GLOM</name>
<feature type="compositionally biased region" description="Polar residues" evidence="8">
    <location>
        <begin position="377"/>
        <end position="472"/>
    </location>
</feature>
<dbReference type="OrthoDB" id="2538017at2759"/>
<evidence type="ECO:0000256" key="5">
    <source>
        <dbReference type="ARBA" id="ARBA00023010"/>
    </source>
</evidence>
<evidence type="ECO:0000256" key="7">
    <source>
        <dbReference type="ARBA" id="ARBA00023242"/>
    </source>
</evidence>
<evidence type="ECO:0000256" key="2">
    <source>
        <dbReference type="ARBA" id="ARBA00022448"/>
    </source>
</evidence>
<dbReference type="Proteomes" id="UP000615446">
    <property type="component" value="Unassembled WGS sequence"/>
</dbReference>
<organism evidence="9 11">
    <name type="scientific">Rhizophagus clarus</name>
    <dbReference type="NCBI Taxonomy" id="94130"/>
    <lineage>
        <taxon>Eukaryota</taxon>
        <taxon>Fungi</taxon>
        <taxon>Fungi incertae sedis</taxon>
        <taxon>Mucoromycota</taxon>
        <taxon>Glomeromycotina</taxon>
        <taxon>Glomeromycetes</taxon>
        <taxon>Glomerales</taxon>
        <taxon>Glomeraceae</taxon>
        <taxon>Rhizophagus</taxon>
    </lineage>
</organism>
<feature type="compositionally biased region" description="Polar residues" evidence="8">
    <location>
        <begin position="489"/>
        <end position="554"/>
    </location>
</feature>
<dbReference type="EMBL" id="BEXD01001380">
    <property type="protein sequence ID" value="GBB93845.1"/>
    <property type="molecule type" value="Genomic_DNA"/>
</dbReference>
<dbReference type="Gene3D" id="6.10.140.1350">
    <property type="match status" value="1"/>
</dbReference>
<dbReference type="InterPro" id="IPR024882">
    <property type="entry name" value="NUP58/p45/49"/>
</dbReference>
<dbReference type="PANTHER" id="PTHR13437">
    <property type="entry name" value="NUCLEOPORIN P58/P45 NUCLEOPORIN-LIKE PROTEIN 1"/>
    <property type="match status" value="1"/>
</dbReference>
<dbReference type="STRING" id="94130.A0A2Z6QWB0"/>
<gene>
    <name evidence="10" type="ORF">RCL2_001723400</name>
    <name evidence="9" type="ORF">RclHR1_02240017</name>
</gene>
<keyword evidence="7" id="KW-0539">Nucleus</keyword>
<dbReference type="GO" id="GO:0008139">
    <property type="term" value="F:nuclear localization sequence binding"/>
    <property type="evidence" value="ECO:0007669"/>
    <property type="project" value="InterPro"/>
</dbReference>
<evidence type="ECO:0000313" key="10">
    <source>
        <dbReference type="EMBL" id="GES90384.1"/>
    </source>
</evidence>
<keyword evidence="11" id="KW-1185">Reference proteome</keyword>
<reference evidence="10" key="2">
    <citation type="submission" date="2019-10" db="EMBL/GenBank/DDBJ databases">
        <title>Conservation and host-specific expression of non-tandemly repeated heterogenous ribosome RNA gene in arbuscular mycorrhizal fungi.</title>
        <authorList>
            <person name="Maeda T."/>
            <person name="Kobayashi Y."/>
            <person name="Nakagawa T."/>
            <person name="Ezawa T."/>
            <person name="Yamaguchi K."/>
            <person name="Bino T."/>
            <person name="Nishimoto Y."/>
            <person name="Shigenobu S."/>
            <person name="Kawaguchi M."/>
        </authorList>
    </citation>
    <scope>NUCLEOTIDE SEQUENCE</scope>
    <source>
        <strain evidence="10">HR1</strain>
    </source>
</reference>
<sequence>MAQQSFSFGSFNNTPTGFGRGLKLNTFSTGGSGFNFGNTLGSSTVSIGSTTQATSEIEKTLVKLSQGGQLSANITKATKFSELTESDQKLIADIEQYIQSQKLIMSSIESTHLPDLNDYIKEIANDSRSLFQKLATLMNELRTTHSQIDERLKDLNSQINMVENGKRFYDAASQGPSQGSSGNILQLGDNVFSKYYHDLINSFEERLQQYTTTIEEIERHFSSLFQNRSSDAENKDLAALNESMRSQHQSFMVITGKVATLHEEMDKLREKYLKFRRVYSHDNSNPFEVQKEPSIDISRETSFNEKKPAQELAKNLPVITSAAQLNQLNPPSQIELIRPAIQPLTQPSQPSLFGQPSQTSLFGQTTSQPSLFASQQSLFGQPTSQPSLFGQSTGQPNLFGQTSFGQPASQPSLFAQPSFGQPASQPSLFGQTTSQPGLFGQTSFGQTTSQPNLFGQTGFGQSTSLFGQTSQPSIFSQQTQFGQSSQPSLFGQPQTSQKSLFGQSSQPSLFGQPSQPSAFGQTSQPSAFGQTSTRPSFNFGSVQTTTNTFSFPKR</sequence>
<keyword evidence="6" id="KW-0906">Nuclear pore complex</keyword>
<accession>A0A2Z6QWB0</accession>
<evidence type="ECO:0000313" key="11">
    <source>
        <dbReference type="Proteomes" id="UP000247702"/>
    </source>
</evidence>
<feature type="compositionally biased region" description="Low complexity" evidence="8">
    <location>
        <begin position="473"/>
        <end position="488"/>
    </location>
</feature>
<evidence type="ECO:0000256" key="6">
    <source>
        <dbReference type="ARBA" id="ARBA00023132"/>
    </source>
</evidence>
<evidence type="ECO:0000256" key="1">
    <source>
        <dbReference type="ARBA" id="ARBA00004567"/>
    </source>
</evidence>
<reference evidence="9 11" key="1">
    <citation type="submission" date="2017-11" db="EMBL/GenBank/DDBJ databases">
        <title>The genome of Rhizophagus clarus HR1 reveals common genetic basis of auxotrophy among arbuscular mycorrhizal fungi.</title>
        <authorList>
            <person name="Kobayashi Y."/>
        </authorList>
    </citation>
    <scope>NUCLEOTIDE SEQUENCE [LARGE SCALE GENOMIC DNA]</scope>
    <source>
        <strain evidence="9 11">HR1</strain>
    </source>
</reference>
<proteinExistence type="predicted"/>
<comment type="subcellular location">
    <subcellularLocation>
        <location evidence="1">Nucleus</location>
        <location evidence="1">Nuclear pore complex</location>
    </subcellularLocation>
</comment>
<feature type="region of interest" description="Disordered" evidence="8">
    <location>
        <begin position="377"/>
        <end position="554"/>
    </location>
</feature>